<evidence type="ECO:0000313" key="3">
    <source>
        <dbReference type="Proteomes" id="UP001341281"/>
    </source>
</evidence>
<feature type="compositionally biased region" description="Basic and acidic residues" evidence="1">
    <location>
        <begin position="182"/>
        <end position="203"/>
    </location>
</feature>
<proteinExistence type="predicted"/>
<feature type="compositionally biased region" description="Basic and acidic residues" evidence="1">
    <location>
        <begin position="70"/>
        <end position="79"/>
    </location>
</feature>
<dbReference type="GO" id="GO:0007623">
    <property type="term" value="P:circadian rhythm"/>
    <property type="evidence" value="ECO:0007669"/>
    <property type="project" value="InterPro"/>
</dbReference>
<feature type="compositionally biased region" description="Polar residues" evidence="1">
    <location>
        <begin position="356"/>
        <end position="366"/>
    </location>
</feature>
<organism evidence="2 3">
    <name type="scientific">Paspalum notatum var. saurae</name>
    <dbReference type="NCBI Taxonomy" id="547442"/>
    <lineage>
        <taxon>Eukaryota</taxon>
        <taxon>Viridiplantae</taxon>
        <taxon>Streptophyta</taxon>
        <taxon>Embryophyta</taxon>
        <taxon>Tracheophyta</taxon>
        <taxon>Spermatophyta</taxon>
        <taxon>Magnoliopsida</taxon>
        <taxon>Liliopsida</taxon>
        <taxon>Poales</taxon>
        <taxon>Poaceae</taxon>
        <taxon>PACMAD clade</taxon>
        <taxon>Panicoideae</taxon>
        <taxon>Andropogonodae</taxon>
        <taxon>Paspaleae</taxon>
        <taxon>Paspalinae</taxon>
        <taxon>Paspalum</taxon>
    </lineage>
</organism>
<accession>A0AAQ3XD96</accession>
<dbReference type="PANTHER" id="PTHR33334:SF6">
    <property type="entry name" value="OS01G0281100 PROTEIN"/>
    <property type="match status" value="1"/>
</dbReference>
<feature type="region of interest" description="Disordered" evidence="1">
    <location>
        <begin position="178"/>
        <end position="215"/>
    </location>
</feature>
<dbReference type="GO" id="GO:0006355">
    <property type="term" value="P:regulation of DNA-templated transcription"/>
    <property type="evidence" value="ECO:0007669"/>
    <property type="project" value="InterPro"/>
</dbReference>
<feature type="compositionally biased region" description="Low complexity" evidence="1">
    <location>
        <begin position="329"/>
        <end position="348"/>
    </location>
</feature>
<keyword evidence="3" id="KW-1185">Reference proteome</keyword>
<evidence type="ECO:0000313" key="2">
    <source>
        <dbReference type="EMBL" id="WVZ95631.1"/>
    </source>
</evidence>
<evidence type="ECO:0000256" key="1">
    <source>
        <dbReference type="SAM" id="MobiDB-lite"/>
    </source>
</evidence>
<dbReference type="Proteomes" id="UP001341281">
    <property type="component" value="Chromosome 09"/>
</dbReference>
<reference evidence="2 3" key="1">
    <citation type="submission" date="2024-02" db="EMBL/GenBank/DDBJ databases">
        <title>High-quality chromosome-scale genome assembly of Pensacola bahiagrass (Paspalum notatum Flugge var. saurae).</title>
        <authorList>
            <person name="Vega J.M."/>
            <person name="Podio M."/>
            <person name="Orjuela J."/>
            <person name="Siena L.A."/>
            <person name="Pessino S.C."/>
            <person name="Combes M.C."/>
            <person name="Mariac C."/>
            <person name="Albertini E."/>
            <person name="Pupilli F."/>
            <person name="Ortiz J.P.A."/>
            <person name="Leblanc O."/>
        </authorList>
    </citation>
    <scope>NUCLEOTIDE SEQUENCE [LARGE SCALE GENOMIC DNA]</scope>
    <source>
        <strain evidence="2">R1</strain>
        <tissue evidence="2">Leaf</tissue>
    </source>
</reference>
<dbReference type="AlphaFoldDB" id="A0AAQ3XD96"/>
<protein>
    <submittedName>
        <fullName evidence="2">Uncharacterized protein</fullName>
    </submittedName>
</protein>
<gene>
    <name evidence="2" type="ORF">U9M48_041365</name>
</gene>
<feature type="region of interest" description="Disordered" evidence="1">
    <location>
        <begin position="66"/>
        <end position="108"/>
    </location>
</feature>
<name>A0AAQ3XD96_PASNO</name>
<dbReference type="EMBL" id="CP144753">
    <property type="protein sequence ID" value="WVZ95631.1"/>
    <property type="molecule type" value="Genomic_DNA"/>
</dbReference>
<feature type="region of interest" description="Disordered" evidence="1">
    <location>
        <begin position="329"/>
        <end position="376"/>
    </location>
</feature>
<dbReference type="PANTHER" id="PTHR33334">
    <property type="entry name" value="PROTEIN LNK1"/>
    <property type="match status" value="1"/>
</dbReference>
<dbReference type="InterPro" id="IPR039928">
    <property type="entry name" value="LNK"/>
</dbReference>
<sequence>MHGAAVQLRRAVFGGAAKGMTSSMAWYPLPRSGGAMAAGDEFFDNQTAGWSLWSFCTSDDQNTAGTAAYSERHEKDGDARCGSTGPSEEDRSPAPLQEPRFTQTQPTDEIFLSQFSDEEMRRMDGPFEALDMFPDSMHRLLSYENMLTGALTGSEEGDATMLERNGVDTLDTCGFPLFSHDLPNESRNAEQRNPEMMLEEGKDGPSMAKRSRPIADTESTPGFEALVLLEELEDAVFQLTKRTRICYRDAFYRLAESSKANCSTANGNYSASRQKSFQQPNGNASRVSKMPFIHLSIGLLCFFPDGLEAVSVQLLALFLLLLLTGLLRSSSPSSSSSSSRLISKCASSGHPDSANEGPTQKQSRTQWPEDEPVHPVPEDGVSLIKSSLFQGVAWGKASQPGNLTITTKDDYGGLEVILDVYFPPHVTSL</sequence>